<dbReference type="Gene3D" id="3.40.50.720">
    <property type="entry name" value="NAD(P)-binding Rossmann-like Domain"/>
    <property type="match status" value="1"/>
</dbReference>
<reference evidence="10 11" key="2">
    <citation type="submission" date="2024-02" db="EMBL/GenBank/DDBJ databases">
        <title>The Genome Sequence of Enterococcus sp. DIV0159.</title>
        <authorList>
            <person name="Earl A."/>
            <person name="Manson A."/>
            <person name="Gilmore M."/>
            <person name="Sanders J."/>
            <person name="Shea T."/>
            <person name="Howe W."/>
            <person name="Livny J."/>
            <person name="Cuomo C."/>
            <person name="Neafsey D."/>
            <person name="Birren B."/>
        </authorList>
    </citation>
    <scope>NUCLEOTIDE SEQUENCE [LARGE SCALE GENOMIC DNA]</scope>
    <source>
        <strain evidence="10 11">665A</strain>
    </source>
</reference>
<protein>
    <recommendedName>
        <fullName evidence="3 7">Mannitol-1-phosphate 5-dehydrogenase</fullName>
        <ecNumber evidence="2 7">1.1.1.17</ecNumber>
    </recommendedName>
</protein>
<dbReference type="Gene3D" id="1.10.1040.10">
    <property type="entry name" value="N-(1-d-carboxylethyl)-l-norvaline Dehydrogenase, domain 2"/>
    <property type="match status" value="1"/>
</dbReference>
<dbReference type="Pfam" id="PF08125">
    <property type="entry name" value="Mannitol_dh_C"/>
    <property type="match status" value="1"/>
</dbReference>
<feature type="binding site" evidence="7">
    <location>
        <begin position="3"/>
        <end position="14"/>
    </location>
    <ligand>
        <name>NAD(+)</name>
        <dbReference type="ChEBI" id="CHEBI:57540"/>
    </ligand>
</feature>
<sequence>MKALHFGAGNIGRGFIGDLLHKSGYDITFVEVTDKVVRQLNQDQSYELYILNEDNRKVVINNIQAVSSLTEEQKVIEAICEADLITTSVWADNLPRIAPILARGLHVRHNRGLLPVNVIACENALFASDILRGVLLKHMSEEVLSEIARFANTSVDRLALGKEVDGKSCVEIDSAFELVIEEKPLFRKEPIKGATYVAELQPYLERKLYIVNCGHAALAYLGFVKEYPTVQDALKDQEIKATAVAAMEESAKLLEQKYGFTSQELSKKIDESIARFSATFVMDDVLRVGRSPLRKLDPTDRLVAPAVQLAEKGLANDALAKCIAALLKFENPADEQAVELQQEIQANGIEAALSKFSKIEKDTPLFQKILEEYKG</sequence>
<dbReference type="Proteomes" id="UP000664357">
    <property type="component" value="Unassembled WGS sequence"/>
</dbReference>
<dbReference type="PANTHER" id="PTHR30524">
    <property type="entry name" value="MANNITOL-1-PHOSPHATE 5-DEHYDROGENASE"/>
    <property type="match status" value="1"/>
</dbReference>
<dbReference type="InterPro" id="IPR013131">
    <property type="entry name" value="Mannitol_DH_N"/>
</dbReference>
<evidence type="ECO:0000256" key="5">
    <source>
        <dbReference type="ARBA" id="ARBA00023027"/>
    </source>
</evidence>
<comment type="similarity">
    <text evidence="1 7">Belongs to the mannitol dehydrogenase family.</text>
</comment>
<evidence type="ECO:0000256" key="1">
    <source>
        <dbReference type="ARBA" id="ARBA00006541"/>
    </source>
</evidence>
<dbReference type="SUPFAM" id="SSF48179">
    <property type="entry name" value="6-phosphogluconate dehydrogenase C-terminal domain-like"/>
    <property type="match status" value="1"/>
</dbReference>
<comment type="catalytic activity">
    <reaction evidence="6 7">
        <text>D-mannitol 1-phosphate + NAD(+) = beta-D-fructose 6-phosphate + NADH + H(+)</text>
        <dbReference type="Rhea" id="RHEA:19661"/>
        <dbReference type="ChEBI" id="CHEBI:15378"/>
        <dbReference type="ChEBI" id="CHEBI:57540"/>
        <dbReference type="ChEBI" id="CHEBI:57634"/>
        <dbReference type="ChEBI" id="CHEBI:57945"/>
        <dbReference type="ChEBI" id="CHEBI:61381"/>
        <dbReference type="EC" id="1.1.1.17"/>
    </reaction>
</comment>
<dbReference type="RefSeq" id="WP_207704639.1">
    <property type="nucleotide sequence ID" value="NZ_JAFREL020000003.1"/>
</dbReference>
<dbReference type="EMBL" id="JAFREL020000003">
    <property type="protein sequence ID" value="MEO1771640.1"/>
    <property type="molecule type" value="Genomic_DNA"/>
</dbReference>
<dbReference type="PRINTS" id="PR00084">
    <property type="entry name" value="MTLDHDRGNASE"/>
</dbReference>
<comment type="caution">
    <text evidence="10">The sequence shown here is derived from an EMBL/GenBank/DDBJ whole genome shotgun (WGS) entry which is preliminary data.</text>
</comment>
<dbReference type="InterPro" id="IPR013328">
    <property type="entry name" value="6PGD_dom2"/>
</dbReference>
<keyword evidence="4 7" id="KW-0560">Oxidoreductase</keyword>
<keyword evidence="5 7" id="KW-0520">NAD</keyword>
<organism evidence="10 11">
    <name type="scientific">Candidatus Enterococcus ferrettii</name>
    <dbReference type="NCBI Taxonomy" id="2815324"/>
    <lineage>
        <taxon>Bacteria</taxon>
        <taxon>Bacillati</taxon>
        <taxon>Bacillota</taxon>
        <taxon>Bacilli</taxon>
        <taxon>Lactobacillales</taxon>
        <taxon>Enterococcaceae</taxon>
        <taxon>Enterococcus</taxon>
    </lineage>
</organism>
<evidence type="ECO:0000259" key="9">
    <source>
        <dbReference type="Pfam" id="PF08125"/>
    </source>
</evidence>
<reference evidence="10 11" key="1">
    <citation type="submission" date="2021-03" db="EMBL/GenBank/DDBJ databases">
        <authorList>
            <person name="Gilmore M.S."/>
            <person name="Schwartzman J."/>
            <person name="Van Tyne D."/>
            <person name="Martin M."/>
            <person name="Earl A.M."/>
            <person name="Manson A.L."/>
            <person name="Straub T."/>
            <person name="Salamzade R."/>
            <person name="Saavedra J."/>
            <person name="Lebreton F."/>
            <person name="Prichula J."/>
            <person name="Schaufler K."/>
            <person name="Gaca A."/>
            <person name="Sgardioli B."/>
            <person name="Wagenaar J."/>
            <person name="Strong T."/>
        </authorList>
    </citation>
    <scope>NUCLEOTIDE SEQUENCE [LARGE SCALE GENOMIC DNA]</scope>
    <source>
        <strain evidence="10 11">665A</strain>
    </source>
</reference>
<dbReference type="SUPFAM" id="SSF51735">
    <property type="entry name" value="NAD(P)-binding Rossmann-fold domains"/>
    <property type="match status" value="1"/>
</dbReference>
<feature type="domain" description="Mannitol dehydrogenase C-terminal" evidence="9">
    <location>
        <begin position="200"/>
        <end position="353"/>
    </location>
</feature>
<dbReference type="InterPro" id="IPR023028">
    <property type="entry name" value="Mannitol_1_phos_5_DH"/>
</dbReference>
<dbReference type="InterPro" id="IPR013118">
    <property type="entry name" value="Mannitol_DH_C"/>
</dbReference>
<dbReference type="NCBIfam" id="NF002652">
    <property type="entry name" value="PRK02318.2-5"/>
    <property type="match status" value="1"/>
</dbReference>
<feature type="domain" description="Mannitol dehydrogenase N-terminal" evidence="8">
    <location>
        <begin position="1"/>
        <end position="189"/>
    </location>
</feature>
<evidence type="ECO:0000256" key="3">
    <source>
        <dbReference type="ARBA" id="ARBA00016219"/>
    </source>
</evidence>
<evidence type="ECO:0000313" key="10">
    <source>
        <dbReference type="EMBL" id="MEO1771640.1"/>
    </source>
</evidence>
<dbReference type="PANTHER" id="PTHR30524:SF0">
    <property type="entry name" value="ALTRONATE OXIDOREDUCTASE-RELATED"/>
    <property type="match status" value="1"/>
</dbReference>
<dbReference type="HAMAP" id="MF_00196">
    <property type="entry name" value="Mannitol_dehydrog"/>
    <property type="match status" value="1"/>
</dbReference>
<evidence type="ECO:0000256" key="4">
    <source>
        <dbReference type="ARBA" id="ARBA00023002"/>
    </source>
</evidence>
<evidence type="ECO:0000259" key="8">
    <source>
        <dbReference type="Pfam" id="PF01232"/>
    </source>
</evidence>
<dbReference type="EC" id="1.1.1.17" evidence="2 7"/>
<proteinExistence type="inferred from homology"/>
<gene>
    <name evidence="7" type="primary">mtlD</name>
    <name evidence="10" type="ORF">JZO67_003621</name>
</gene>
<dbReference type="InterPro" id="IPR000669">
    <property type="entry name" value="Mannitol_DH"/>
</dbReference>
<dbReference type="InterPro" id="IPR036291">
    <property type="entry name" value="NAD(P)-bd_dom_sf"/>
</dbReference>
<dbReference type="InterPro" id="IPR008927">
    <property type="entry name" value="6-PGluconate_DH-like_C_sf"/>
</dbReference>
<dbReference type="Pfam" id="PF01232">
    <property type="entry name" value="Mannitol_dh"/>
    <property type="match status" value="1"/>
</dbReference>
<name>A0ABV0ESL5_9ENTE</name>
<evidence type="ECO:0000256" key="6">
    <source>
        <dbReference type="ARBA" id="ARBA00048615"/>
    </source>
</evidence>
<evidence type="ECO:0000256" key="2">
    <source>
        <dbReference type="ARBA" id="ARBA00012939"/>
    </source>
</evidence>
<evidence type="ECO:0000256" key="7">
    <source>
        <dbReference type="HAMAP-Rule" id="MF_00196"/>
    </source>
</evidence>
<accession>A0ABV0ESL5</accession>
<evidence type="ECO:0000313" key="11">
    <source>
        <dbReference type="Proteomes" id="UP000664357"/>
    </source>
</evidence>
<keyword evidence="11" id="KW-1185">Reference proteome</keyword>